<proteinExistence type="predicted"/>
<dbReference type="Proteomes" id="UP001164420">
    <property type="component" value="Unassembled WGS sequence"/>
</dbReference>
<keyword evidence="3" id="KW-1185">Reference proteome</keyword>
<dbReference type="RefSeq" id="WP_260785024.1">
    <property type="nucleotide sequence ID" value="NZ_JAOCQI010000003.1"/>
</dbReference>
<gene>
    <name evidence="2" type="ORF">N5J06_20070</name>
</gene>
<sequence>MDKTGLDGNRDEHGKTSQVLQEGVRAVDAGAAGNEPASVTDPGTVSEVERQLRMSKRYLWAAMLMLLLGFQLRAFEQQEHIASAGVFYTAVVLAFLCNLNMRRAGVVGRTSPYVFVAAALTIIGFFPMLAMMGYTLFKAKSAPSV</sequence>
<comment type="caution">
    <text evidence="2">The sequence shown here is derived from an EMBL/GenBank/DDBJ whole genome shotgun (WGS) entry which is preliminary data.</text>
</comment>
<dbReference type="EMBL" id="JAOCQI010000003">
    <property type="protein sequence ID" value="MCT7313277.1"/>
    <property type="molecule type" value="Genomic_DNA"/>
</dbReference>
<reference evidence="2 3" key="1">
    <citation type="journal article" date="2023" name="Front. Microbiol.">
        <title>Ralstonia chuxiongensis sp. nov., Ralstonia mojiangensis sp. nov., and Ralstonia soli sp. nov., isolated from tobacco fields, are three novel species in the family Burkholderiaceae.</title>
        <authorList>
            <person name="Lu C.H."/>
            <person name="Zhang Y.Y."/>
            <person name="Jiang N."/>
            <person name="Chen W."/>
            <person name="Shao X."/>
            <person name="Zhao Z.M."/>
            <person name="Lu W.L."/>
            <person name="Hu X."/>
            <person name="Xi Y.X."/>
            <person name="Zou S.Y."/>
            <person name="Wei Q.J."/>
            <person name="Lin Z.L."/>
            <person name="Gong L."/>
            <person name="Gai X.T."/>
            <person name="Zhang L.Q."/>
            <person name="Li J.Y."/>
            <person name="Jin Y."/>
            <person name="Xia Z.Y."/>
        </authorList>
    </citation>
    <scope>NUCLEOTIDE SEQUENCE [LARGE SCALE GENOMIC DNA]</scope>
    <source>
        <strain evidence="2 3">22TCJT01-1</strain>
    </source>
</reference>
<evidence type="ECO:0000313" key="3">
    <source>
        <dbReference type="Proteomes" id="UP001164420"/>
    </source>
</evidence>
<name>A0ABT2LEC4_9RALS</name>
<feature type="transmembrane region" description="Helical" evidence="1">
    <location>
        <begin position="58"/>
        <end position="75"/>
    </location>
</feature>
<protein>
    <recommendedName>
        <fullName evidence="4">Transmembrane protein</fullName>
    </recommendedName>
</protein>
<evidence type="ECO:0000256" key="1">
    <source>
        <dbReference type="SAM" id="Phobius"/>
    </source>
</evidence>
<organism evidence="2 3">
    <name type="scientific">Ralstonia mojiangensis</name>
    <dbReference type="NCBI Taxonomy" id="2953895"/>
    <lineage>
        <taxon>Bacteria</taxon>
        <taxon>Pseudomonadati</taxon>
        <taxon>Pseudomonadota</taxon>
        <taxon>Betaproteobacteria</taxon>
        <taxon>Burkholderiales</taxon>
        <taxon>Burkholderiaceae</taxon>
        <taxon>Ralstonia</taxon>
    </lineage>
</organism>
<evidence type="ECO:0008006" key="4">
    <source>
        <dbReference type="Google" id="ProtNLM"/>
    </source>
</evidence>
<evidence type="ECO:0000313" key="2">
    <source>
        <dbReference type="EMBL" id="MCT7313277.1"/>
    </source>
</evidence>
<keyword evidence="1" id="KW-0812">Transmembrane</keyword>
<accession>A0ABT2LEC4</accession>
<feature type="transmembrane region" description="Helical" evidence="1">
    <location>
        <begin position="81"/>
        <end position="101"/>
    </location>
</feature>
<keyword evidence="1" id="KW-0472">Membrane</keyword>
<feature type="transmembrane region" description="Helical" evidence="1">
    <location>
        <begin position="113"/>
        <end position="137"/>
    </location>
</feature>
<keyword evidence="1" id="KW-1133">Transmembrane helix</keyword>